<sequence length="419" mass="48158">SFFFAQIRCTVKYFKNGVKTIDYAGGREHEDFINFMVDPKPPKPKQVEKDWSDEVKDVVFLEPMNFDDFVEKEKSVLVMFYAPWCGHCKKMKPGLAEAAKIVNNANDIVGKIAAVDCVKHSSLAGKFEVSGYPTLKYFKDGKEQFKYRGQRTKDALVDFMKSPSEQDSSSNQPPQKTWAEESEHIIQLNDATFTEFIRDKDVFVAFYAPWCGHCSTMKHAFFETAKKLKEDNFPAVLAAVEATQNKDLAKREGVKGYPTLNFYSNGKFVVKFEEQRTVEKMYAFLRTQAEGKERENRLDQEKWEDLPSSVEHLNEENFQTYLQQTQHVLVAFHVRWCKTCATMRTDLMQASSRLAGQKGTFGIAALNCDLYGDYCNEQGVTSFPTIKYYKRGEFMENYSASTTADDVTNFLQTRQKTEL</sequence>
<protein>
    <recommendedName>
        <fullName evidence="2">Thioredoxin domain-containing protein</fullName>
    </recommendedName>
</protein>
<dbReference type="CDD" id="cd02961">
    <property type="entry name" value="PDI_a_family"/>
    <property type="match status" value="2"/>
</dbReference>
<evidence type="ECO:0000313" key="3">
    <source>
        <dbReference type="EnsemblMetazoa" id="CLYHEMP021550.2"/>
    </source>
</evidence>
<dbReference type="Gene3D" id="3.40.30.10">
    <property type="entry name" value="Glutaredoxin"/>
    <property type="match status" value="4"/>
</dbReference>
<dbReference type="AlphaFoldDB" id="A0A7M5XE83"/>
<proteinExistence type="inferred from homology"/>
<dbReference type="PROSITE" id="PS00194">
    <property type="entry name" value="THIOREDOXIN_1"/>
    <property type="match status" value="2"/>
</dbReference>
<dbReference type="Proteomes" id="UP000594262">
    <property type="component" value="Unplaced"/>
</dbReference>
<evidence type="ECO:0000259" key="2">
    <source>
        <dbReference type="PROSITE" id="PS51352"/>
    </source>
</evidence>
<dbReference type="PRINTS" id="PR00421">
    <property type="entry name" value="THIOREDOXIN"/>
</dbReference>
<dbReference type="Pfam" id="PF00085">
    <property type="entry name" value="Thioredoxin"/>
    <property type="match status" value="3"/>
</dbReference>
<dbReference type="GO" id="GO:0005783">
    <property type="term" value="C:endoplasmic reticulum"/>
    <property type="evidence" value="ECO:0007669"/>
    <property type="project" value="TreeGrafter"/>
</dbReference>
<accession>A0A7M5XE83</accession>
<feature type="domain" description="Thioredoxin" evidence="2">
    <location>
        <begin position="166"/>
        <end position="290"/>
    </location>
</feature>
<dbReference type="GO" id="GO:0003756">
    <property type="term" value="F:protein disulfide isomerase activity"/>
    <property type="evidence" value="ECO:0007669"/>
    <property type="project" value="InterPro"/>
</dbReference>
<reference evidence="3" key="1">
    <citation type="submission" date="2021-01" db="UniProtKB">
        <authorList>
            <consortium name="EnsemblMetazoa"/>
        </authorList>
    </citation>
    <scope>IDENTIFICATION</scope>
</reference>
<dbReference type="InterPro" id="IPR013766">
    <property type="entry name" value="Thioredoxin_domain"/>
</dbReference>
<dbReference type="InterPro" id="IPR046374">
    <property type="entry name" value="PDI_a_PDIR"/>
</dbReference>
<dbReference type="InterPro" id="IPR017937">
    <property type="entry name" value="Thioredoxin_CS"/>
</dbReference>
<dbReference type="OrthoDB" id="5990008at2759"/>
<name>A0A7M5XE83_9CNID</name>
<comment type="similarity">
    <text evidence="1">Belongs to the protein disulfide isomerase family.</text>
</comment>
<dbReference type="CDD" id="cd02997">
    <property type="entry name" value="PDI_a_PDIR"/>
    <property type="match status" value="1"/>
</dbReference>
<dbReference type="PANTHER" id="PTHR45672">
    <property type="entry name" value="PROTEIN DISULFIDE-ISOMERASE C17H9.14C-RELATED"/>
    <property type="match status" value="1"/>
</dbReference>
<evidence type="ECO:0000256" key="1">
    <source>
        <dbReference type="ARBA" id="ARBA00006347"/>
    </source>
</evidence>
<keyword evidence="4" id="KW-1185">Reference proteome</keyword>
<dbReference type="PROSITE" id="PS51352">
    <property type="entry name" value="THIOREDOXIN_2"/>
    <property type="match status" value="3"/>
</dbReference>
<organism evidence="3 4">
    <name type="scientific">Clytia hemisphaerica</name>
    <dbReference type="NCBI Taxonomy" id="252671"/>
    <lineage>
        <taxon>Eukaryota</taxon>
        <taxon>Metazoa</taxon>
        <taxon>Cnidaria</taxon>
        <taxon>Hydrozoa</taxon>
        <taxon>Hydroidolina</taxon>
        <taxon>Leptothecata</taxon>
        <taxon>Obeliida</taxon>
        <taxon>Clytiidae</taxon>
        <taxon>Clytia</taxon>
    </lineage>
</organism>
<feature type="domain" description="Thioredoxin" evidence="2">
    <location>
        <begin position="291"/>
        <end position="416"/>
    </location>
</feature>
<dbReference type="SUPFAM" id="SSF52833">
    <property type="entry name" value="Thioredoxin-like"/>
    <property type="match status" value="3"/>
</dbReference>
<feature type="domain" description="Thioredoxin" evidence="2">
    <location>
        <begin position="37"/>
        <end position="165"/>
    </location>
</feature>
<dbReference type="EnsemblMetazoa" id="CLYHEMT021550.2">
    <property type="protein sequence ID" value="CLYHEMP021550.2"/>
    <property type="gene ID" value="CLYHEMG021550"/>
</dbReference>
<dbReference type="InterPro" id="IPR036249">
    <property type="entry name" value="Thioredoxin-like_sf"/>
</dbReference>
<dbReference type="InterPro" id="IPR051063">
    <property type="entry name" value="PDI"/>
</dbReference>
<dbReference type="GO" id="GO:0006457">
    <property type="term" value="P:protein folding"/>
    <property type="evidence" value="ECO:0007669"/>
    <property type="project" value="TreeGrafter"/>
</dbReference>
<dbReference type="PANTHER" id="PTHR45672:SF2">
    <property type="entry name" value="PROTEIN DISULFIDE-ISOMERASE A5"/>
    <property type="match status" value="1"/>
</dbReference>
<evidence type="ECO:0000313" key="4">
    <source>
        <dbReference type="Proteomes" id="UP000594262"/>
    </source>
</evidence>